<dbReference type="RefSeq" id="WP_145386913.1">
    <property type="nucleotide sequence ID" value="NZ_CP037423.1"/>
</dbReference>
<evidence type="ECO:0000313" key="2">
    <source>
        <dbReference type="EMBL" id="QDV43078.1"/>
    </source>
</evidence>
<evidence type="ECO:0000256" key="1">
    <source>
        <dbReference type="SAM" id="SignalP"/>
    </source>
</evidence>
<reference evidence="2 3" key="1">
    <citation type="submission" date="2019-03" db="EMBL/GenBank/DDBJ databases">
        <title>Deep-cultivation of Planctomycetes and their phenomic and genomic characterization uncovers novel biology.</title>
        <authorList>
            <person name="Wiegand S."/>
            <person name="Jogler M."/>
            <person name="Boedeker C."/>
            <person name="Pinto D."/>
            <person name="Vollmers J."/>
            <person name="Rivas-Marin E."/>
            <person name="Kohn T."/>
            <person name="Peeters S.H."/>
            <person name="Heuer A."/>
            <person name="Rast P."/>
            <person name="Oberbeckmann S."/>
            <person name="Bunk B."/>
            <person name="Jeske O."/>
            <person name="Meyerdierks A."/>
            <person name="Storesund J.E."/>
            <person name="Kallscheuer N."/>
            <person name="Luecker S."/>
            <person name="Lage O.M."/>
            <person name="Pohl T."/>
            <person name="Merkel B.J."/>
            <person name="Hornburger P."/>
            <person name="Mueller R.-W."/>
            <person name="Bruemmer F."/>
            <person name="Labrenz M."/>
            <person name="Spormann A.M."/>
            <person name="Op den Camp H."/>
            <person name="Overmann J."/>
            <person name="Amann R."/>
            <person name="Jetten M.S.M."/>
            <person name="Mascher T."/>
            <person name="Medema M.H."/>
            <person name="Devos D.P."/>
            <person name="Kaster A.-K."/>
            <person name="Ovreas L."/>
            <person name="Rohde M."/>
            <person name="Galperin M.Y."/>
            <person name="Jogler C."/>
        </authorList>
    </citation>
    <scope>NUCLEOTIDE SEQUENCE [LARGE SCALE GENOMIC DNA]</scope>
    <source>
        <strain evidence="2 3">Enr13</strain>
    </source>
</reference>
<evidence type="ECO:0000313" key="3">
    <source>
        <dbReference type="Proteomes" id="UP000319004"/>
    </source>
</evidence>
<dbReference type="EMBL" id="CP037423">
    <property type="protein sequence ID" value="QDV43078.1"/>
    <property type="molecule type" value="Genomic_DNA"/>
</dbReference>
<proteinExistence type="predicted"/>
<feature type="signal peptide" evidence="1">
    <location>
        <begin position="1"/>
        <end position="27"/>
    </location>
</feature>
<dbReference type="KEGG" id="snep:Enr13x_29310"/>
<name>A0A518HQK3_9BACT</name>
<feature type="chain" id="PRO_5022220609" evidence="1">
    <location>
        <begin position="28"/>
        <end position="323"/>
    </location>
</feature>
<protein>
    <submittedName>
        <fullName evidence="2">Uncharacterized protein</fullName>
    </submittedName>
</protein>
<dbReference type="OrthoDB" id="8566259at2"/>
<dbReference type="Proteomes" id="UP000319004">
    <property type="component" value="Chromosome"/>
</dbReference>
<keyword evidence="1" id="KW-0732">Signal</keyword>
<dbReference type="AlphaFoldDB" id="A0A518HQK3"/>
<sequence precursor="true">MNTLRKLPAALAAYCLAAAIHAAPALAQTVPFHAEGFGTYSPAEGTYDAPGVGTLLGRYDNFGGVEVTPTDDPFVFRFESSGTNLGISGGDVLETAFQDGTLTVTPVEGEEGLFTAVWKADVVVIGGAGVYADVESHRKPLTIVAINEPFSFSDAEWKFNWTLTGKVDLGGPNKLVSRPLKIKGAGGVSELPSVDTPWGVQGNASGLGRYTSPPIDSAEANLVSVDSDPRFSPLDGRVPFSGTSTFIAADGSELSLDFEGFISILPNGELRWVADFSPAVEKCNGRFSDVEGGSVVMLASSPPLAPGGIPFSWFGDGHLVISK</sequence>
<accession>A0A518HQK3</accession>
<organism evidence="2 3">
    <name type="scientific">Stieleria neptunia</name>
    <dbReference type="NCBI Taxonomy" id="2527979"/>
    <lineage>
        <taxon>Bacteria</taxon>
        <taxon>Pseudomonadati</taxon>
        <taxon>Planctomycetota</taxon>
        <taxon>Planctomycetia</taxon>
        <taxon>Pirellulales</taxon>
        <taxon>Pirellulaceae</taxon>
        <taxon>Stieleria</taxon>
    </lineage>
</organism>
<keyword evidence="3" id="KW-1185">Reference proteome</keyword>
<gene>
    <name evidence="2" type="ORF">Enr13x_29310</name>
</gene>